<gene>
    <name evidence="4" type="ORF">DW322_04370</name>
</gene>
<comment type="caution">
    <text evidence="4">The sequence shown here is derived from an EMBL/GenBank/DDBJ whole genome shotgun (WGS) entry which is preliminary data.</text>
</comment>
<evidence type="ECO:0000313" key="4">
    <source>
        <dbReference type="EMBL" id="TXG89597.1"/>
    </source>
</evidence>
<comment type="similarity">
    <text evidence="1">Belongs to the Rv1128c/1148c/1588c/1702c/1945/3466 family.</text>
</comment>
<feature type="region of interest" description="Disordered" evidence="2">
    <location>
        <begin position="424"/>
        <end position="461"/>
    </location>
</feature>
<dbReference type="RefSeq" id="WP_010840408.1">
    <property type="nucleotide sequence ID" value="NZ_QRCM01000001.1"/>
</dbReference>
<keyword evidence="4" id="KW-0540">Nuclease</keyword>
<keyword evidence="4" id="KW-0378">Hydrolase</keyword>
<dbReference type="CDD" id="cd00085">
    <property type="entry name" value="HNHc"/>
    <property type="match status" value="1"/>
</dbReference>
<dbReference type="GO" id="GO:0004519">
    <property type="term" value="F:endonuclease activity"/>
    <property type="evidence" value="ECO:0007669"/>
    <property type="project" value="UniProtKB-KW"/>
</dbReference>
<reference evidence="4 5" key="1">
    <citation type="submission" date="2018-07" db="EMBL/GenBank/DDBJ databases">
        <title>Genome sequence of Rhodococcus rhodnii ATCC 35071 from Rhodnius prolixus.</title>
        <authorList>
            <person name="Patel V."/>
            <person name="Vogel K.J."/>
        </authorList>
    </citation>
    <scope>NUCLEOTIDE SEQUENCE [LARGE SCALE GENOMIC DNA]</scope>
    <source>
        <strain evidence="4 5">ATCC 35071</strain>
    </source>
</reference>
<name>A0A6P2CA18_9NOCA</name>
<dbReference type="GO" id="GO:0008270">
    <property type="term" value="F:zinc ion binding"/>
    <property type="evidence" value="ECO:0007669"/>
    <property type="project" value="InterPro"/>
</dbReference>
<dbReference type="InterPro" id="IPR003615">
    <property type="entry name" value="HNH_nuc"/>
</dbReference>
<evidence type="ECO:0000256" key="2">
    <source>
        <dbReference type="SAM" id="MobiDB-lite"/>
    </source>
</evidence>
<sequence length="461" mass="49779">MGSGEDSSLVAHGDSLWQQTDAELRSRALTLSEQIARLEAERITVMGEIETRRATDDLGYRDAGTWLAARTTLEPGAGRAIARVGVALREIPEFAAAVGELRMSPRHAEIAASFLLDPPGLLAALRESDPHRYEVVGGQCIEAFLIAAAPGPGVTAASVRRVKEHLEARLATDTAPAKDRADLNRLSVSPTLHGRVRIDGDLDALSGETLLTALSKLSAPAPAADGTRDRRTAQQRRADALTEIARRFLDTGAAGNEAGERPHVTVVIRDTGLTQPPQRSTATRGARFTRCHGTHRPPVATTDNRPGPADVDLDFASLGLPDMPWTGHITTRTARLIACDARITALTVDDDGIPLSMGRTTRLVTAAQRRALHVRDRGCAYPGCTTPSAWTDAHHIVHWADGGPTDLDNLILLCRHHHRHVHASGEHIRLRDGRPHFARTGAEPRGPLKSCGRSRENSRNE</sequence>
<dbReference type="Gene3D" id="1.10.30.50">
    <property type="match status" value="1"/>
</dbReference>
<evidence type="ECO:0000313" key="5">
    <source>
        <dbReference type="Proteomes" id="UP000471120"/>
    </source>
</evidence>
<dbReference type="Pfam" id="PF02720">
    <property type="entry name" value="DUF222"/>
    <property type="match status" value="1"/>
</dbReference>
<accession>A0A6P2CA18</accession>
<evidence type="ECO:0000256" key="1">
    <source>
        <dbReference type="ARBA" id="ARBA00023450"/>
    </source>
</evidence>
<dbReference type="GO" id="GO:0003676">
    <property type="term" value="F:nucleic acid binding"/>
    <property type="evidence" value="ECO:0007669"/>
    <property type="project" value="InterPro"/>
</dbReference>
<dbReference type="EMBL" id="QRCM01000001">
    <property type="protein sequence ID" value="TXG89597.1"/>
    <property type="molecule type" value="Genomic_DNA"/>
</dbReference>
<proteinExistence type="inferred from homology"/>
<feature type="compositionally biased region" description="Basic and acidic residues" evidence="2">
    <location>
        <begin position="424"/>
        <end position="435"/>
    </location>
</feature>
<feature type="domain" description="HNH nuclease" evidence="3">
    <location>
        <begin position="367"/>
        <end position="419"/>
    </location>
</feature>
<dbReference type="Proteomes" id="UP000471120">
    <property type="component" value="Unassembled WGS sequence"/>
</dbReference>
<protein>
    <submittedName>
        <fullName evidence="4">HNH endonuclease</fullName>
    </submittedName>
</protein>
<feature type="region of interest" description="Disordered" evidence="2">
    <location>
        <begin position="274"/>
        <end position="308"/>
    </location>
</feature>
<keyword evidence="4" id="KW-0255">Endonuclease</keyword>
<organism evidence="4 5">
    <name type="scientific">Rhodococcus rhodnii</name>
    <dbReference type="NCBI Taxonomy" id="38312"/>
    <lineage>
        <taxon>Bacteria</taxon>
        <taxon>Bacillati</taxon>
        <taxon>Actinomycetota</taxon>
        <taxon>Actinomycetes</taxon>
        <taxon>Mycobacteriales</taxon>
        <taxon>Nocardiaceae</taxon>
        <taxon>Rhodococcus</taxon>
    </lineage>
</organism>
<feature type="compositionally biased region" description="Polar residues" evidence="2">
    <location>
        <begin position="274"/>
        <end position="283"/>
    </location>
</feature>
<dbReference type="SMART" id="SM00507">
    <property type="entry name" value="HNHc"/>
    <property type="match status" value="1"/>
</dbReference>
<dbReference type="AlphaFoldDB" id="A0A6P2CA18"/>
<dbReference type="InterPro" id="IPR003870">
    <property type="entry name" value="DUF222"/>
</dbReference>
<evidence type="ECO:0000259" key="3">
    <source>
        <dbReference type="SMART" id="SM00507"/>
    </source>
</evidence>
<dbReference type="InterPro" id="IPR002711">
    <property type="entry name" value="HNH"/>
</dbReference>
<dbReference type="Pfam" id="PF01844">
    <property type="entry name" value="HNH"/>
    <property type="match status" value="1"/>
</dbReference>